<name>S3D285_GLAL2</name>
<keyword evidence="2" id="KW-0472">Membrane</keyword>
<feature type="compositionally biased region" description="Low complexity" evidence="1">
    <location>
        <begin position="98"/>
        <end position="120"/>
    </location>
</feature>
<accession>S3D285</accession>
<feature type="transmembrane region" description="Helical" evidence="2">
    <location>
        <begin position="14"/>
        <end position="33"/>
    </location>
</feature>
<dbReference type="GeneID" id="19461131"/>
<dbReference type="OMA" id="HEQIWDK"/>
<keyword evidence="2" id="KW-0812">Transmembrane</keyword>
<evidence type="ECO:0000256" key="1">
    <source>
        <dbReference type="SAM" id="MobiDB-lite"/>
    </source>
</evidence>
<reference evidence="4 5" key="1">
    <citation type="journal article" date="2013" name="BMC Genomics">
        <title>Genomics-driven discovery of the pneumocandin biosynthetic gene cluster in the fungus Glarea lozoyensis.</title>
        <authorList>
            <person name="Chen L."/>
            <person name="Yue Q."/>
            <person name="Zhang X."/>
            <person name="Xiang M."/>
            <person name="Wang C."/>
            <person name="Li S."/>
            <person name="Che Y."/>
            <person name="Ortiz-Lopez F.J."/>
            <person name="Bills G.F."/>
            <person name="Liu X."/>
            <person name="An Z."/>
        </authorList>
    </citation>
    <scope>NUCLEOTIDE SEQUENCE [LARGE SCALE GENOMIC DNA]</scope>
    <source>
        <strain evidence="5">ATCC 20868 / MF5171</strain>
    </source>
</reference>
<evidence type="ECO:0000313" key="4">
    <source>
        <dbReference type="EMBL" id="EPE26161.1"/>
    </source>
</evidence>
<feature type="domain" description="DUF5672" evidence="3">
    <location>
        <begin position="186"/>
        <end position="329"/>
    </location>
</feature>
<keyword evidence="5" id="KW-1185">Reference proteome</keyword>
<dbReference type="OrthoDB" id="10025998at2759"/>
<gene>
    <name evidence="4" type="ORF">GLAREA_02073</name>
</gene>
<feature type="compositionally biased region" description="Pro residues" evidence="1">
    <location>
        <begin position="72"/>
        <end position="97"/>
    </location>
</feature>
<feature type="region of interest" description="Disordered" evidence="1">
    <location>
        <begin position="372"/>
        <end position="401"/>
    </location>
</feature>
<evidence type="ECO:0000256" key="2">
    <source>
        <dbReference type="SAM" id="Phobius"/>
    </source>
</evidence>
<feature type="region of interest" description="Disordered" evidence="1">
    <location>
        <begin position="58"/>
        <end position="122"/>
    </location>
</feature>
<feature type="compositionally biased region" description="Basic and acidic residues" evidence="1">
    <location>
        <begin position="378"/>
        <end position="387"/>
    </location>
</feature>
<dbReference type="InterPro" id="IPR043729">
    <property type="entry name" value="DUF5672"/>
</dbReference>
<sequence length="401" mass="44704">MLQIWQFKNRRNQVFANGVILIALVFGFYFIAWQTLRLPDIEDATHTETENIGAFFPAVELPSPKPPKPDIPRPSPPNPQSPPQLAPTPLPPTPEAPAPSSTASTTASSTTPSLASSSTAPPNPYDRTKVAFLVETRPLPHLPALFAHMISVIPAEWTFRFMGGPSALEFMRANPMLSRYEKAGKLEFLDVPANYSLKDRDTISQMFTDHHLYSNILAPAEHLLVFQPDSIFCAGAPTTLNDYLEYDWIGAPWSPTAQFGGNGGLSLRKVSKIVQILEKKKRENTGMPFEDEWLSRELNSLPGAKMATADISKTFSVESVWDETPLGYHIGWMGVHHPQIWDNKDQVDHILKYCPEVKIILGMKLDNDKPQAIQEIAQAEKEEEEKSAASNARPEVPKEKK</sequence>
<keyword evidence="2" id="KW-1133">Transmembrane helix</keyword>
<organism evidence="4 5">
    <name type="scientific">Glarea lozoyensis (strain ATCC 20868 / MF5171)</name>
    <dbReference type="NCBI Taxonomy" id="1116229"/>
    <lineage>
        <taxon>Eukaryota</taxon>
        <taxon>Fungi</taxon>
        <taxon>Dikarya</taxon>
        <taxon>Ascomycota</taxon>
        <taxon>Pezizomycotina</taxon>
        <taxon>Leotiomycetes</taxon>
        <taxon>Helotiales</taxon>
        <taxon>Helotiaceae</taxon>
        <taxon>Glarea</taxon>
    </lineage>
</organism>
<dbReference type="Pfam" id="PF18922">
    <property type="entry name" value="DUF5672"/>
    <property type="match status" value="1"/>
</dbReference>
<dbReference type="eggNOG" id="ENOG502QW4V">
    <property type="taxonomic scope" value="Eukaryota"/>
</dbReference>
<dbReference type="RefSeq" id="XP_008087480.1">
    <property type="nucleotide sequence ID" value="XM_008089289.1"/>
</dbReference>
<dbReference type="AlphaFoldDB" id="S3D285"/>
<dbReference type="EMBL" id="KE145371">
    <property type="protein sequence ID" value="EPE26161.1"/>
    <property type="molecule type" value="Genomic_DNA"/>
</dbReference>
<proteinExistence type="predicted"/>
<dbReference type="KEGG" id="glz:GLAREA_02073"/>
<dbReference type="HOGENOM" id="CLU_048589_0_1_1"/>
<dbReference type="Proteomes" id="UP000016922">
    <property type="component" value="Unassembled WGS sequence"/>
</dbReference>
<evidence type="ECO:0000259" key="3">
    <source>
        <dbReference type="Pfam" id="PF18922"/>
    </source>
</evidence>
<evidence type="ECO:0000313" key="5">
    <source>
        <dbReference type="Proteomes" id="UP000016922"/>
    </source>
</evidence>
<protein>
    <recommendedName>
        <fullName evidence="3">DUF5672 domain-containing protein</fullName>
    </recommendedName>
</protein>